<gene>
    <name evidence="1" type="ORF">BDN71DRAFT_1594568</name>
</gene>
<dbReference type="EMBL" id="MU154794">
    <property type="protein sequence ID" value="KAF9487289.1"/>
    <property type="molecule type" value="Genomic_DNA"/>
</dbReference>
<accession>A0A9P5ZJ39</accession>
<protein>
    <submittedName>
        <fullName evidence="1">Uncharacterized protein</fullName>
    </submittedName>
</protein>
<name>A0A9P5ZJ39_PLEER</name>
<comment type="caution">
    <text evidence="1">The sequence shown here is derived from an EMBL/GenBank/DDBJ whole genome shotgun (WGS) entry which is preliminary data.</text>
</comment>
<evidence type="ECO:0000313" key="2">
    <source>
        <dbReference type="Proteomes" id="UP000807025"/>
    </source>
</evidence>
<keyword evidence="2" id="KW-1185">Reference proteome</keyword>
<reference evidence="1" key="1">
    <citation type="submission" date="2020-11" db="EMBL/GenBank/DDBJ databases">
        <authorList>
            <consortium name="DOE Joint Genome Institute"/>
            <person name="Ahrendt S."/>
            <person name="Riley R."/>
            <person name="Andreopoulos W."/>
            <person name="Labutti K."/>
            <person name="Pangilinan J."/>
            <person name="Ruiz-Duenas F.J."/>
            <person name="Barrasa J.M."/>
            <person name="Sanchez-Garcia M."/>
            <person name="Camarero S."/>
            <person name="Miyauchi S."/>
            <person name="Serrano A."/>
            <person name="Linde D."/>
            <person name="Babiker R."/>
            <person name="Drula E."/>
            <person name="Ayuso-Fernandez I."/>
            <person name="Pacheco R."/>
            <person name="Padilla G."/>
            <person name="Ferreira P."/>
            <person name="Barriuso J."/>
            <person name="Kellner H."/>
            <person name="Castanera R."/>
            <person name="Alfaro M."/>
            <person name="Ramirez L."/>
            <person name="Pisabarro A.G."/>
            <person name="Kuo A."/>
            <person name="Tritt A."/>
            <person name="Lipzen A."/>
            <person name="He G."/>
            <person name="Yan M."/>
            <person name="Ng V."/>
            <person name="Cullen D."/>
            <person name="Martin F."/>
            <person name="Rosso M.-N."/>
            <person name="Henrissat B."/>
            <person name="Hibbett D."/>
            <person name="Martinez A.T."/>
            <person name="Grigoriev I.V."/>
        </authorList>
    </citation>
    <scope>NUCLEOTIDE SEQUENCE</scope>
    <source>
        <strain evidence="1">ATCC 90797</strain>
    </source>
</reference>
<proteinExistence type="predicted"/>
<evidence type="ECO:0000313" key="1">
    <source>
        <dbReference type="EMBL" id="KAF9487289.1"/>
    </source>
</evidence>
<dbReference type="Proteomes" id="UP000807025">
    <property type="component" value="Unassembled WGS sequence"/>
</dbReference>
<organism evidence="1 2">
    <name type="scientific">Pleurotus eryngii</name>
    <name type="common">Boletus of the steppes</name>
    <dbReference type="NCBI Taxonomy" id="5323"/>
    <lineage>
        <taxon>Eukaryota</taxon>
        <taxon>Fungi</taxon>
        <taxon>Dikarya</taxon>
        <taxon>Basidiomycota</taxon>
        <taxon>Agaricomycotina</taxon>
        <taxon>Agaricomycetes</taxon>
        <taxon>Agaricomycetidae</taxon>
        <taxon>Agaricales</taxon>
        <taxon>Pleurotineae</taxon>
        <taxon>Pleurotaceae</taxon>
        <taxon>Pleurotus</taxon>
    </lineage>
</organism>
<sequence length="128" mass="14498">MSYYLNPFIQDGWGNDNPNTRTSGVRAPMVAVPPSNKPSAPVSLYFRRVDGRRLCYNVLDHQGQLRFVVSTDNPEEGFTIIRTTYGTPTVIASLEWGPTIPFVDFPHLRASRMPASQWLPLVEERYIA</sequence>
<dbReference type="AlphaFoldDB" id="A0A9P5ZJ39"/>